<gene>
    <name evidence="5" type="ORF">ACFQ4H_10050</name>
</gene>
<organism evidence="5 6">
    <name type="scientific">Micromonospora sonneratiae</name>
    <dbReference type="NCBI Taxonomy" id="1184706"/>
    <lineage>
        <taxon>Bacteria</taxon>
        <taxon>Bacillati</taxon>
        <taxon>Actinomycetota</taxon>
        <taxon>Actinomycetes</taxon>
        <taxon>Micromonosporales</taxon>
        <taxon>Micromonosporaceae</taxon>
        <taxon>Micromonospora</taxon>
    </lineage>
</organism>
<evidence type="ECO:0000313" key="5">
    <source>
        <dbReference type="EMBL" id="MFD1321430.1"/>
    </source>
</evidence>
<name>A0ABW3YBI9_9ACTN</name>
<keyword evidence="5" id="KW-0456">Lyase</keyword>
<keyword evidence="6" id="KW-1185">Reference proteome</keyword>
<dbReference type="InterPro" id="IPR011206">
    <property type="entry name" value="Citrate_lyase_beta/mcl1/mcl2"/>
</dbReference>
<dbReference type="InterPro" id="IPR005000">
    <property type="entry name" value="Aldolase/citrate-lyase_domain"/>
</dbReference>
<evidence type="ECO:0000256" key="2">
    <source>
        <dbReference type="ARBA" id="ARBA00022723"/>
    </source>
</evidence>
<comment type="caution">
    <text evidence="5">The sequence shown here is derived from an EMBL/GenBank/DDBJ whole genome shotgun (WGS) entry which is preliminary data.</text>
</comment>
<dbReference type="InterPro" id="IPR040442">
    <property type="entry name" value="Pyrv_kinase-like_dom_sf"/>
</dbReference>
<dbReference type="Pfam" id="PF03328">
    <property type="entry name" value="HpcH_HpaI"/>
    <property type="match status" value="1"/>
</dbReference>
<evidence type="ECO:0000256" key="1">
    <source>
        <dbReference type="ARBA" id="ARBA00001946"/>
    </source>
</evidence>
<sequence>MTEVPPGVAAVVPPTVSLTWLYVPGDRPDRFAKAVDSGADVVILDLEDAVAAGRKAYARDAVAEFVSSAHRVPVQVRVNELTGPDLPADLAAVAGRPGVAGLRLPKVESPVDVVTVAGELPGTPLHPLIESAVGLEAAYGIASAHPTVASLGLGEADLRSDLGVTGEDGLLWARGRVVVAARAAALPPPAMSVYANVTDLDGLAASCRAGRRLGFIGRAAIHPRQLPVIAEAFRPSPDEVDRARELLAAVAEAQVRDSGTVVLPDGRFADRAMVAAARRTVSLSLAPSSPSSGGGGCRT</sequence>
<dbReference type="RefSeq" id="WP_377569497.1">
    <property type="nucleotide sequence ID" value="NZ_JBHTMP010000012.1"/>
</dbReference>
<evidence type="ECO:0000259" key="4">
    <source>
        <dbReference type="Pfam" id="PF03328"/>
    </source>
</evidence>
<proteinExistence type="predicted"/>
<keyword evidence="3" id="KW-0460">Magnesium</keyword>
<protein>
    <submittedName>
        <fullName evidence="5">HpcH/HpaI aldolase/citrate lyase family protein</fullName>
    </submittedName>
</protein>
<evidence type="ECO:0000313" key="6">
    <source>
        <dbReference type="Proteomes" id="UP001597260"/>
    </source>
</evidence>
<dbReference type="PANTHER" id="PTHR32308:SF10">
    <property type="entry name" value="CITRATE LYASE SUBUNIT BETA"/>
    <property type="match status" value="1"/>
</dbReference>
<keyword evidence="2" id="KW-0479">Metal-binding</keyword>
<dbReference type="Proteomes" id="UP001597260">
    <property type="component" value="Unassembled WGS sequence"/>
</dbReference>
<evidence type="ECO:0000256" key="3">
    <source>
        <dbReference type="ARBA" id="ARBA00022842"/>
    </source>
</evidence>
<dbReference type="GO" id="GO:0016829">
    <property type="term" value="F:lyase activity"/>
    <property type="evidence" value="ECO:0007669"/>
    <property type="project" value="UniProtKB-KW"/>
</dbReference>
<dbReference type="PIRSF" id="PIRSF015582">
    <property type="entry name" value="Cit_lyase_B"/>
    <property type="match status" value="1"/>
</dbReference>
<comment type="cofactor">
    <cofactor evidence="1">
        <name>Mg(2+)</name>
        <dbReference type="ChEBI" id="CHEBI:18420"/>
    </cofactor>
</comment>
<dbReference type="EMBL" id="JBHTMP010000012">
    <property type="protein sequence ID" value="MFD1321430.1"/>
    <property type="molecule type" value="Genomic_DNA"/>
</dbReference>
<dbReference type="SUPFAM" id="SSF51621">
    <property type="entry name" value="Phosphoenolpyruvate/pyruvate domain"/>
    <property type="match status" value="1"/>
</dbReference>
<dbReference type="PANTHER" id="PTHR32308">
    <property type="entry name" value="LYASE BETA SUBUNIT, PUTATIVE (AFU_ORTHOLOGUE AFUA_4G13030)-RELATED"/>
    <property type="match status" value="1"/>
</dbReference>
<accession>A0ABW3YBI9</accession>
<reference evidence="6" key="1">
    <citation type="journal article" date="2019" name="Int. J. Syst. Evol. Microbiol.">
        <title>The Global Catalogue of Microorganisms (GCM) 10K type strain sequencing project: providing services to taxonomists for standard genome sequencing and annotation.</title>
        <authorList>
            <consortium name="The Broad Institute Genomics Platform"/>
            <consortium name="The Broad Institute Genome Sequencing Center for Infectious Disease"/>
            <person name="Wu L."/>
            <person name="Ma J."/>
        </authorList>
    </citation>
    <scope>NUCLEOTIDE SEQUENCE [LARGE SCALE GENOMIC DNA]</scope>
    <source>
        <strain evidence="6">JCM 31037</strain>
    </source>
</reference>
<dbReference type="InterPro" id="IPR015813">
    <property type="entry name" value="Pyrv/PenolPyrv_kinase-like_dom"/>
</dbReference>
<dbReference type="Gene3D" id="3.20.20.60">
    <property type="entry name" value="Phosphoenolpyruvate-binding domains"/>
    <property type="match status" value="1"/>
</dbReference>
<feature type="domain" description="HpcH/HpaI aldolase/citrate lyase" evidence="4">
    <location>
        <begin position="20"/>
        <end position="223"/>
    </location>
</feature>